<dbReference type="InterPro" id="IPR047859">
    <property type="entry name" value="Ribosomal_bL17_CS"/>
</dbReference>
<comment type="function">
    <text evidence="7">Component of the mitochondrial ribosome (mitoribosome), a dedicated translation machinery responsible for the synthesis of mitochondrial genome-encoded proteins, including at least some of the essential transmembrane subunits of the mitochondrial respiratory chain. The mitoribosomes are attached to the mitochondrial inner membrane and translation products are cotranslationally integrated into the membrane.</text>
</comment>
<evidence type="ECO:0000256" key="9">
    <source>
        <dbReference type="SAM" id="MobiDB-lite"/>
    </source>
</evidence>
<evidence type="ECO:0000256" key="1">
    <source>
        <dbReference type="ARBA" id="ARBA00004173"/>
    </source>
</evidence>
<keyword evidence="11" id="KW-1185">Reference proteome</keyword>
<dbReference type="EMBL" id="JAKWBI020000088">
    <property type="protein sequence ID" value="KAJ2903208.1"/>
    <property type="molecule type" value="Genomic_DNA"/>
</dbReference>
<dbReference type="GO" id="GO:0003735">
    <property type="term" value="F:structural constituent of ribosome"/>
    <property type="evidence" value="ECO:0007669"/>
    <property type="project" value="InterPro"/>
</dbReference>
<name>A0AAD5RTV6_9PEZI</name>
<evidence type="ECO:0000256" key="7">
    <source>
        <dbReference type="ARBA" id="ARBA00037226"/>
    </source>
</evidence>
<feature type="compositionally biased region" description="Basic and acidic residues" evidence="9">
    <location>
        <begin position="270"/>
        <end position="294"/>
    </location>
</feature>
<protein>
    <recommendedName>
        <fullName evidence="6">Large ribosomal subunit protein bL17m</fullName>
    </recommendedName>
</protein>
<feature type="compositionally biased region" description="Polar residues" evidence="9">
    <location>
        <begin position="231"/>
        <end position="260"/>
    </location>
</feature>
<keyword evidence="4" id="KW-0496">Mitochondrion</keyword>
<comment type="caution">
    <text evidence="10">The sequence shown here is derived from an EMBL/GenBank/DDBJ whole genome shotgun (WGS) entry which is preliminary data.</text>
</comment>
<dbReference type="PROSITE" id="PS01167">
    <property type="entry name" value="RIBOSOMAL_L17"/>
    <property type="match status" value="1"/>
</dbReference>
<dbReference type="GO" id="GO:0005762">
    <property type="term" value="C:mitochondrial large ribosomal subunit"/>
    <property type="evidence" value="ECO:0007669"/>
    <property type="project" value="TreeGrafter"/>
</dbReference>
<feature type="compositionally biased region" description="Gly residues" evidence="9">
    <location>
        <begin position="295"/>
        <end position="305"/>
    </location>
</feature>
<comment type="subcellular location">
    <subcellularLocation>
        <location evidence="1">Mitochondrion</location>
    </subcellularLocation>
</comment>
<dbReference type="Proteomes" id="UP001201980">
    <property type="component" value="Unassembled WGS sequence"/>
</dbReference>
<feature type="compositionally biased region" description="Acidic residues" evidence="9">
    <location>
        <begin position="184"/>
        <end position="210"/>
    </location>
</feature>
<organism evidence="10 11">
    <name type="scientific">Zalerion maritima</name>
    <dbReference type="NCBI Taxonomy" id="339359"/>
    <lineage>
        <taxon>Eukaryota</taxon>
        <taxon>Fungi</taxon>
        <taxon>Dikarya</taxon>
        <taxon>Ascomycota</taxon>
        <taxon>Pezizomycotina</taxon>
        <taxon>Sordariomycetes</taxon>
        <taxon>Lulworthiomycetidae</taxon>
        <taxon>Lulworthiales</taxon>
        <taxon>Lulworthiaceae</taxon>
        <taxon>Zalerion</taxon>
    </lineage>
</organism>
<proteinExistence type="inferred from homology"/>
<dbReference type="NCBIfam" id="TIGR00059">
    <property type="entry name" value="L17"/>
    <property type="match status" value="1"/>
</dbReference>
<comment type="similarity">
    <text evidence="2 8">Belongs to the bacterial ribosomal protein bL17 family.</text>
</comment>
<evidence type="ECO:0000256" key="3">
    <source>
        <dbReference type="ARBA" id="ARBA00022980"/>
    </source>
</evidence>
<dbReference type="Pfam" id="PF01196">
    <property type="entry name" value="Ribosomal_L17"/>
    <property type="match status" value="1"/>
</dbReference>
<reference evidence="10" key="1">
    <citation type="submission" date="2022-07" db="EMBL/GenBank/DDBJ databases">
        <title>Draft genome sequence of Zalerion maritima ATCC 34329, a (micro)plastics degrading marine fungus.</title>
        <authorList>
            <person name="Paco A."/>
            <person name="Goncalves M.F.M."/>
            <person name="Rocha-Santos T.A.P."/>
            <person name="Alves A."/>
        </authorList>
    </citation>
    <scope>NUCLEOTIDE SEQUENCE</scope>
    <source>
        <strain evidence="10">ATCC 34329</strain>
    </source>
</reference>
<sequence length="361" mass="41013">MAGGKVKYRHLSRNSAHRQALLRNLTTSLIAKESIHTTYAKAKEAQRFAEKLITLAKRGTTTAKRQAQGILYTPHLLLPKLWGPIRERYKSRAGGYTRILITEPKDPIDQGKSAILELVDGKRDMRFHITAATVARDRQIGNPHTDLTLLNKKKVTQGRKNGEEEFEDLVRKFEDMKVALWETDGYEPEEPEYEGGMDDEGFEDVEEDEGQHESHPVVGGRSQGEGHSEQRQIQSPRDQFQERGQPQSRPRSAQNQYWEEQQQGGGGMNELERMEAEMHDQKRSQKRLQNKDGGKAFGGGGGGGAWDKMMGKNKKNNHNNKREFGMRPKAKRGSKDQFDTILDASHGKKRRKDIHATRASF</sequence>
<dbReference type="InterPro" id="IPR000456">
    <property type="entry name" value="Ribosomal_bL17"/>
</dbReference>
<evidence type="ECO:0000256" key="5">
    <source>
        <dbReference type="ARBA" id="ARBA00023274"/>
    </source>
</evidence>
<dbReference type="Gene3D" id="3.90.1030.10">
    <property type="entry name" value="Ribosomal protein L17"/>
    <property type="match status" value="1"/>
</dbReference>
<dbReference type="SUPFAM" id="SSF64263">
    <property type="entry name" value="Prokaryotic ribosomal protein L17"/>
    <property type="match status" value="1"/>
</dbReference>
<gene>
    <name evidence="10" type="ORF">MKZ38_010244</name>
</gene>
<dbReference type="GO" id="GO:0006412">
    <property type="term" value="P:translation"/>
    <property type="evidence" value="ECO:0007669"/>
    <property type="project" value="InterPro"/>
</dbReference>
<accession>A0AAD5RTV6</accession>
<keyword evidence="3 8" id="KW-0689">Ribosomal protein</keyword>
<evidence type="ECO:0000313" key="10">
    <source>
        <dbReference type="EMBL" id="KAJ2903208.1"/>
    </source>
</evidence>
<evidence type="ECO:0000256" key="4">
    <source>
        <dbReference type="ARBA" id="ARBA00023128"/>
    </source>
</evidence>
<evidence type="ECO:0000313" key="11">
    <source>
        <dbReference type="Proteomes" id="UP001201980"/>
    </source>
</evidence>
<evidence type="ECO:0000256" key="6">
    <source>
        <dbReference type="ARBA" id="ARBA00035290"/>
    </source>
</evidence>
<dbReference type="AlphaFoldDB" id="A0AAD5RTV6"/>
<feature type="region of interest" description="Disordered" evidence="9">
    <location>
        <begin position="183"/>
        <end position="361"/>
    </location>
</feature>
<evidence type="ECO:0000256" key="8">
    <source>
        <dbReference type="RuleBase" id="RU000660"/>
    </source>
</evidence>
<dbReference type="PANTHER" id="PTHR14413">
    <property type="entry name" value="RIBOSOMAL PROTEIN L17"/>
    <property type="match status" value="1"/>
</dbReference>
<dbReference type="PANTHER" id="PTHR14413:SF16">
    <property type="entry name" value="LARGE RIBOSOMAL SUBUNIT PROTEIN BL17M"/>
    <property type="match status" value="1"/>
</dbReference>
<keyword evidence="5 8" id="KW-0687">Ribonucleoprotein</keyword>
<evidence type="ECO:0000256" key="2">
    <source>
        <dbReference type="ARBA" id="ARBA00008777"/>
    </source>
</evidence>
<dbReference type="FunFam" id="3.90.1030.10:FF:000005">
    <property type="entry name" value="Probable 50S ribosomal protein L17"/>
    <property type="match status" value="1"/>
</dbReference>
<dbReference type="InterPro" id="IPR036373">
    <property type="entry name" value="Ribosomal_bL17_sf"/>
</dbReference>